<feature type="transmembrane region" description="Helical" evidence="1">
    <location>
        <begin position="149"/>
        <end position="171"/>
    </location>
</feature>
<feature type="transmembrane region" description="Helical" evidence="1">
    <location>
        <begin position="183"/>
        <end position="203"/>
    </location>
</feature>
<proteinExistence type="predicted"/>
<dbReference type="SUPFAM" id="SSF103481">
    <property type="entry name" value="Multidrug resistance efflux transporter EmrE"/>
    <property type="match status" value="2"/>
</dbReference>
<feature type="domain" description="EamA" evidence="2">
    <location>
        <begin position="5"/>
        <end position="138"/>
    </location>
</feature>
<keyword evidence="1" id="KW-0812">Transmembrane</keyword>
<dbReference type="Proteomes" id="UP000033869">
    <property type="component" value="Unassembled WGS sequence"/>
</dbReference>
<evidence type="ECO:0000259" key="2">
    <source>
        <dbReference type="Pfam" id="PF00892"/>
    </source>
</evidence>
<dbReference type="PANTHER" id="PTHR22911:SF137">
    <property type="entry name" value="SOLUTE CARRIER FAMILY 35 MEMBER G2-RELATED"/>
    <property type="match status" value="1"/>
</dbReference>
<name>A0A0G0W8H6_UNCC2</name>
<dbReference type="EMBL" id="LCBL01000002">
    <property type="protein sequence ID" value="KKS09289.1"/>
    <property type="molecule type" value="Genomic_DNA"/>
</dbReference>
<evidence type="ECO:0000313" key="4">
    <source>
        <dbReference type="Proteomes" id="UP000033869"/>
    </source>
</evidence>
<feature type="domain" description="EamA" evidence="2">
    <location>
        <begin position="154"/>
        <end position="287"/>
    </location>
</feature>
<feature type="transmembrane region" description="Helical" evidence="1">
    <location>
        <begin position="36"/>
        <end position="55"/>
    </location>
</feature>
<keyword evidence="1" id="KW-0472">Membrane</keyword>
<feature type="transmembrane region" description="Helical" evidence="1">
    <location>
        <begin position="93"/>
        <end position="115"/>
    </location>
</feature>
<feature type="transmembrane region" description="Helical" evidence="1">
    <location>
        <begin position="67"/>
        <end position="86"/>
    </location>
</feature>
<gene>
    <name evidence="3" type="ORF">UU65_C0002G0067</name>
</gene>
<dbReference type="GO" id="GO:0016020">
    <property type="term" value="C:membrane"/>
    <property type="evidence" value="ECO:0007669"/>
    <property type="project" value="InterPro"/>
</dbReference>
<dbReference type="InterPro" id="IPR000620">
    <property type="entry name" value="EamA_dom"/>
</dbReference>
<dbReference type="Gene3D" id="1.10.3730.20">
    <property type="match status" value="2"/>
</dbReference>
<dbReference type="InterPro" id="IPR037185">
    <property type="entry name" value="EmrE-like"/>
</dbReference>
<organism evidence="3 4">
    <name type="scientific">candidate division CPR2 bacterium GW2011_GWC1_41_48</name>
    <dbReference type="NCBI Taxonomy" id="1618344"/>
    <lineage>
        <taxon>Bacteria</taxon>
        <taxon>Bacteria division CPR2</taxon>
    </lineage>
</organism>
<protein>
    <submittedName>
        <fullName evidence="3">Putative membrane protein</fullName>
    </submittedName>
</protein>
<feature type="transmembrane region" description="Helical" evidence="1">
    <location>
        <begin position="6"/>
        <end position="24"/>
    </location>
</feature>
<feature type="transmembrane region" description="Helical" evidence="1">
    <location>
        <begin position="215"/>
        <end position="233"/>
    </location>
</feature>
<dbReference type="Pfam" id="PF00892">
    <property type="entry name" value="EamA"/>
    <property type="match status" value="2"/>
</dbReference>
<accession>A0A0G0W8H6</accession>
<evidence type="ECO:0000256" key="1">
    <source>
        <dbReference type="SAM" id="Phobius"/>
    </source>
</evidence>
<dbReference type="PANTHER" id="PTHR22911">
    <property type="entry name" value="ACYL-MALONYL CONDENSING ENZYME-RELATED"/>
    <property type="match status" value="1"/>
</dbReference>
<reference evidence="3 4" key="1">
    <citation type="journal article" date="2015" name="Nature">
        <title>rRNA introns, odd ribosomes, and small enigmatic genomes across a large radiation of phyla.</title>
        <authorList>
            <person name="Brown C.T."/>
            <person name="Hug L.A."/>
            <person name="Thomas B.C."/>
            <person name="Sharon I."/>
            <person name="Castelle C.J."/>
            <person name="Singh A."/>
            <person name="Wilkins M.J."/>
            <person name="Williams K.H."/>
            <person name="Banfield J.F."/>
        </authorList>
    </citation>
    <scope>NUCLEOTIDE SEQUENCE [LARGE SCALE GENOMIC DNA]</scope>
</reference>
<feature type="transmembrane region" description="Helical" evidence="1">
    <location>
        <begin position="121"/>
        <end position="137"/>
    </location>
</feature>
<dbReference type="AlphaFoldDB" id="A0A0G0W8H6"/>
<comment type="caution">
    <text evidence="3">The sequence shown here is derived from an EMBL/GenBank/DDBJ whole genome shotgun (WGS) entry which is preliminary data.</text>
</comment>
<evidence type="ECO:0000313" key="3">
    <source>
        <dbReference type="EMBL" id="KKS09289.1"/>
    </source>
</evidence>
<sequence length="288" mass="30863">MNTALGILFGLMSMLSYGLSNAISKVPAKKDGSQKLLFYRNVFISILLLLVFLLSNHENIFLDPQTIITTILVSSLGAIPLIALYQSLKLGKVGVVTPITGSSAIFTIILALIFFKETLNTIQVIAVFLIVLGNILISINFKEIKKSHLFSYSSGVPLAVAGSLGLGAYFFLIKIPINTFGPILAALLVETGVAIGAAVYILATNRSFSLSDKSSMKYIFFVAILAGFGGLVYNYGVRVAPVSLVTAVGSARPMVSIIYGKLVYKEKLQTKQYLAGLIIVSGLIIISL</sequence>
<feature type="transmembrane region" description="Helical" evidence="1">
    <location>
        <begin position="239"/>
        <end position="260"/>
    </location>
</feature>
<keyword evidence="1" id="KW-1133">Transmembrane helix</keyword>